<dbReference type="EMBL" id="MGFG01000020">
    <property type="protein sequence ID" value="OGM00968.1"/>
    <property type="molecule type" value="Genomic_DNA"/>
</dbReference>
<gene>
    <name evidence="1" type="ORF">A2480_03010</name>
</gene>
<reference evidence="1 2" key="1">
    <citation type="journal article" date="2016" name="Nat. Commun.">
        <title>Thousands of microbial genomes shed light on interconnected biogeochemical processes in an aquifer system.</title>
        <authorList>
            <person name="Anantharaman K."/>
            <person name="Brown C.T."/>
            <person name="Hug L.A."/>
            <person name="Sharon I."/>
            <person name="Castelle C.J."/>
            <person name="Probst A.J."/>
            <person name="Thomas B.C."/>
            <person name="Singh A."/>
            <person name="Wilkins M.J."/>
            <person name="Karaoz U."/>
            <person name="Brodie E.L."/>
            <person name="Williams K.H."/>
            <person name="Hubbard S.S."/>
            <person name="Banfield J.F."/>
        </authorList>
    </citation>
    <scope>NUCLEOTIDE SEQUENCE [LARGE SCALE GENOMIC DNA]</scope>
</reference>
<proteinExistence type="predicted"/>
<dbReference type="Proteomes" id="UP000176988">
    <property type="component" value="Unassembled WGS sequence"/>
</dbReference>
<evidence type="ECO:0000313" key="2">
    <source>
        <dbReference type="Proteomes" id="UP000176988"/>
    </source>
</evidence>
<comment type="caution">
    <text evidence="1">The sequence shown here is derived from an EMBL/GenBank/DDBJ whole genome shotgun (WGS) entry which is preliminary data.</text>
</comment>
<evidence type="ECO:0000313" key="1">
    <source>
        <dbReference type="EMBL" id="OGM00968.1"/>
    </source>
</evidence>
<organism evidence="1 2">
    <name type="scientific">Candidatus Uhrbacteria bacterium RIFOXYC2_FULL_47_19</name>
    <dbReference type="NCBI Taxonomy" id="1802424"/>
    <lineage>
        <taxon>Bacteria</taxon>
        <taxon>Candidatus Uhriibacteriota</taxon>
    </lineage>
</organism>
<dbReference type="AlphaFoldDB" id="A0A1F7WFK1"/>
<accession>A0A1F7WFK1</accession>
<protein>
    <submittedName>
        <fullName evidence="1">Uncharacterized protein</fullName>
    </submittedName>
</protein>
<name>A0A1F7WFK1_9BACT</name>
<sequence>MGRFVVRGGVRPHAGLGRPALAAARWTAGPGSLPPVRILAPGEINEKGPALMPILFCWLRD</sequence>